<dbReference type="PROSITE" id="PS50957">
    <property type="entry name" value="JOSEPHIN"/>
    <property type="match status" value="1"/>
</dbReference>
<dbReference type="InterPro" id="IPR033865">
    <property type="entry name" value="Ataxin-3"/>
</dbReference>
<feature type="compositionally biased region" description="Low complexity" evidence="12">
    <location>
        <begin position="265"/>
        <end position="297"/>
    </location>
</feature>
<dbReference type="EMBL" id="PQFF01000102">
    <property type="protein sequence ID" value="RHZ82541.1"/>
    <property type="molecule type" value="Genomic_DNA"/>
</dbReference>
<protein>
    <recommendedName>
        <fullName evidence="3">ubiquitinyl hydrolase 1</fullName>
        <ecNumber evidence="3">3.4.19.12</ecNumber>
    </recommendedName>
</protein>
<evidence type="ECO:0000256" key="12">
    <source>
        <dbReference type="SAM" id="MobiDB-lite"/>
    </source>
</evidence>
<reference evidence="14 15" key="1">
    <citation type="submission" date="2018-08" db="EMBL/GenBank/DDBJ databases">
        <title>Genome and evolution of the arbuscular mycorrhizal fungus Diversispora epigaea (formerly Glomus versiforme) and its bacterial endosymbionts.</title>
        <authorList>
            <person name="Sun X."/>
            <person name="Fei Z."/>
            <person name="Harrison M."/>
        </authorList>
    </citation>
    <scope>NUCLEOTIDE SEQUENCE [LARGE SCALE GENOMIC DNA]</scope>
    <source>
        <strain evidence="14 15">IT104</strain>
    </source>
</reference>
<evidence type="ECO:0000256" key="1">
    <source>
        <dbReference type="ARBA" id="ARBA00000707"/>
    </source>
</evidence>
<keyword evidence="15" id="KW-1185">Reference proteome</keyword>
<dbReference type="STRING" id="1348612.A0A397J302"/>
<feature type="compositionally biased region" description="Acidic residues" evidence="12">
    <location>
        <begin position="57"/>
        <end position="83"/>
    </location>
</feature>
<evidence type="ECO:0000259" key="13">
    <source>
        <dbReference type="PROSITE" id="PS50957"/>
    </source>
</evidence>
<organism evidence="14 15">
    <name type="scientific">Diversispora epigaea</name>
    <dbReference type="NCBI Taxonomy" id="1348612"/>
    <lineage>
        <taxon>Eukaryota</taxon>
        <taxon>Fungi</taxon>
        <taxon>Fungi incertae sedis</taxon>
        <taxon>Mucoromycota</taxon>
        <taxon>Glomeromycotina</taxon>
        <taxon>Glomeromycetes</taxon>
        <taxon>Diversisporales</taxon>
        <taxon>Diversisporaceae</taxon>
        <taxon>Diversispora</taxon>
    </lineage>
</organism>
<dbReference type="GO" id="GO:0005634">
    <property type="term" value="C:nucleus"/>
    <property type="evidence" value="ECO:0007669"/>
    <property type="project" value="UniProtKB-SubCell"/>
</dbReference>
<dbReference type="PANTHER" id="PTHR14159:SF0">
    <property type="entry name" value="ATAXIN-3-RELATED"/>
    <property type="match status" value="1"/>
</dbReference>
<evidence type="ECO:0000313" key="14">
    <source>
        <dbReference type="EMBL" id="RHZ82541.1"/>
    </source>
</evidence>
<evidence type="ECO:0000256" key="6">
    <source>
        <dbReference type="ARBA" id="ARBA00022801"/>
    </source>
</evidence>
<keyword evidence="7" id="KW-0788">Thiol protease</keyword>
<keyword evidence="9" id="KW-0804">Transcription</keyword>
<dbReference type="PRINTS" id="PR01233">
    <property type="entry name" value="JOSEPHIN"/>
</dbReference>
<evidence type="ECO:0000256" key="4">
    <source>
        <dbReference type="ARBA" id="ARBA00022670"/>
    </source>
</evidence>
<dbReference type="OrthoDB" id="10063692at2759"/>
<keyword evidence="4" id="KW-0645">Protease</keyword>
<dbReference type="EC" id="3.4.19.12" evidence="3"/>
<feature type="active site" evidence="11">
    <location>
        <position position="180"/>
    </location>
</feature>
<feature type="region of interest" description="Disordered" evidence="12">
    <location>
        <begin position="264"/>
        <end position="306"/>
    </location>
</feature>
<accession>A0A397J302</accession>
<comment type="catalytic activity">
    <reaction evidence="1">
        <text>Thiol-dependent hydrolysis of ester, thioester, amide, peptide and isopeptide bonds formed by the C-terminal Gly of ubiquitin (a 76-residue protein attached to proteins as an intracellular targeting signal).</text>
        <dbReference type="EC" id="3.4.19.12"/>
    </reaction>
</comment>
<sequence>MADLVSCIVWEKQEGYLCAQHCINSLLQGEYFTAVDLGEIASNLDKAEQDALREGVIDMDQDDNNKDEEDDNNDNKNDDDEDNNNSNNNNSNNNYNNNYNNNREGEPKSQNMDDSGFFSLQVLNRALKVWNLELVPIGSEEGRESRKCPEEETAYICNLAEHWFTLRRFGGLTSRWYNLDSLLVGPERISPTYLGMLLNQLENEGYSIFIVKGTFPANKADEVAVTLPDPTIQQLQGGNFNSSYEDDLKAAIEASLQSCDIQEMNDSNKNHNNNNNDENKGISNGNNNNNNNNSSNSKSKEIVAQKLSPEDLDELRAKRLARFEKVKINEINETNEINEISETNEINEVNE</sequence>
<dbReference type="GO" id="GO:0004843">
    <property type="term" value="F:cysteine-type deubiquitinase activity"/>
    <property type="evidence" value="ECO:0007669"/>
    <property type="project" value="UniProtKB-EC"/>
</dbReference>
<dbReference type="Pfam" id="PF02099">
    <property type="entry name" value="Josephin"/>
    <property type="match status" value="1"/>
</dbReference>
<dbReference type="Gene3D" id="3.90.70.40">
    <property type="match status" value="1"/>
</dbReference>
<keyword evidence="5" id="KW-0833">Ubl conjugation pathway</keyword>
<dbReference type="SMART" id="SM01246">
    <property type="entry name" value="Josephin"/>
    <property type="match status" value="1"/>
</dbReference>
<dbReference type="AlphaFoldDB" id="A0A397J302"/>
<dbReference type="GO" id="GO:0016579">
    <property type="term" value="P:protein deubiquitination"/>
    <property type="evidence" value="ECO:0007669"/>
    <property type="project" value="InterPro"/>
</dbReference>
<evidence type="ECO:0000256" key="10">
    <source>
        <dbReference type="ARBA" id="ARBA00023242"/>
    </source>
</evidence>
<gene>
    <name evidence="14" type="ORF">Glove_109g143</name>
</gene>
<comment type="caution">
    <text evidence="14">The sequence shown here is derived from an EMBL/GenBank/DDBJ whole genome shotgun (WGS) entry which is preliminary data.</text>
</comment>
<evidence type="ECO:0000256" key="9">
    <source>
        <dbReference type="ARBA" id="ARBA00023163"/>
    </source>
</evidence>
<keyword evidence="10" id="KW-0539">Nucleus</keyword>
<evidence type="ECO:0000256" key="11">
    <source>
        <dbReference type="PROSITE-ProRule" id="PRU00331"/>
    </source>
</evidence>
<feature type="region of interest" description="Disordered" evidence="12">
    <location>
        <begin position="55"/>
        <end position="113"/>
    </location>
</feature>
<dbReference type="PANTHER" id="PTHR14159">
    <property type="entry name" value="ATAXIN-3-RELATED"/>
    <property type="match status" value="1"/>
</dbReference>
<feature type="domain" description="Josephin" evidence="13">
    <location>
        <begin position="5"/>
        <end position="226"/>
    </location>
</feature>
<name>A0A397J302_9GLOM</name>
<dbReference type="Gene3D" id="1.10.287.10">
    <property type="entry name" value="S15/NS1, RNA-binding"/>
    <property type="match status" value="1"/>
</dbReference>
<feature type="compositionally biased region" description="Low complexity" evidence="12">
    <location>
        <begin position="84"/>
        <end position="102"/>
    </location>
</feature>
<keyword evidence="8" id="KW-0805">Transcription regulation</keyword>
<evidence type="ECO:0000256" key="5">
    <source>
        <dbReference type="ARBA" id="ARBA00022786"/>
    </source>
</evidence>
<feature type="active site" evidence="11">
    <location>
        <position position="162"/>
    </location>
</feature>
<evidence type="ECO:0000256" key="2">
    <source>
        <dbReference type="ARBA" id="ARBA00004123"/>
    </source>
</evidence>
<dbReference type="GO" id="GO:0006508">
    <property type="term" value="P:proteolysis"/>
    <property type="evidence" value="ECO:0007669"/>
    <property type="project" value="UniProtKB-KW"/>
</dbReference>
<dbReference type="Proteomes" id="UP000266861">
    <property type="component" value="Unassembled WGS sequence"/>
</dbReference>
<evidence type="ECO:0000256" key="3">
    <source>
        <dbReference type="ARBA" id="ARBA00012759"/>
    </source>
</evidence>
<comment type="subcellular location">
    <subcellularLocation>
        <location evidence="2">Nucleus</location>
    </subcellularLocation>
</comment>
<proteinExistence type="predicted"/>
<dbReference type="InterPro" id="IPR006155">
    <property type="entry name" value="Josephin"/>
</dbReference>
<evidence type="ECO:0000256" key="8">
    <source>
        <dbReference type="ARBA" id="ARBA00023015"/>
    </source>
</evidence>
<keyword evidence="6 11" id="KW-0378">Hydrolase</keyword>
<evidence type="ECO:0000256" key="7">
    <source>
        <dbReference type="ARBA" id="ARBA00022807"/>
    </source>
</evidence>
<evidence type="ECO:0000313" key="15">
    <source>
        <dbReference type="Proteomes" id="UP000266861"/>
    </source>
</evidence>
<feature type="active site" evidence="11">
    <location>
        <position position="18"/>
    </location>
</feature>